<evidence type="ECO:0000259" key="4">
    <source>
        <dbReference type="PROSITE" id="PS51071"/>
    </source>
</evidence>
<dbReference type="InterPro" id="IPR046348">
    <property type="entry name" value="SIS_dom_sf"/>
</dbReference>
<dbReference type="Gene3D" id="1.10.10.10">
    <property type="entry name" value="Winged helix-like DNA-binding domain superfamily/Winged helix DNA-binding domain"/>
    <property type="match status" value="1"/>
</dbReference>
<evidence type="ECO:0000256" key="3">
    <source>
        <dbReference type="ARBA" id="ARBA00023163"/>
    </source>
</evidence>
<keyword evidence="7" id="KW-1185">Reference proteome</keyword>
<dbReference type="GO" id="GO:0097367">
    <property type="term" value="F:carbohydrate derivative binding"/>
    <property type="evidence" value="ECO:0007669"/>
    <property type="project" value="InterPro"/>
</dbReference>
<evidence type="ECO:0000313" key="7">
    <source>
        <dbReference type="Proteomes" id="UP000315364"/>
    </source>
</evidence>
<dbReference type="AlphaFoldDB" id="A0A5B8LX79"/>
<dbReference type="KEGG" id="dea:FPZ08_18745"/>
<protein>
    <submittedName>
        <fullName evidence="6">MurR/RpiR family transcriptional regulator</fullName>
    </submittedName>
</protein>
<evidence type="ECO:0000256" key="1">
    <source>
        <dbReference type="ARBA" id="ARBA00023015"/>
    </source>
</evidence>
<dbReference type="GO" id="GO:0003677">
    <property type="term" value="F:DNA binding"/>
    <property type="evidence" value="ECO:0007669"/>
    <property type="project" value="UniProtKB-KW"/>
</dbReference>
<proteinExistence type="predicted"/>
<feature type="domain" description="SIS" evidence="5">
    <location>
        <begin position="123"/>
        <end position="261"/>
    </location>
</feature>
<dbReference type="PROSITE" id="PS51071">
    <property type="entry name" value="HTH_RPIR"/>
    <property type="match status" value="1"/>
</dbReference>
<dbReference type="SUPFAM" id="SSF53697">
    <property type="entry name" value="SIS domain"/>
    <property type="match status" value="1"/>
</dbReference>
<dbReference type="SUPFAM" id="SSF46689">
    <property type="entry name" value="Homeodomain-like"/>
    <property type="match status" value="1"/>
</dbReference>
<dbReference type="CDD" id="cd05013">
    <property type="entry name" value="SIS_RpiR"/>
    <property type="match status" value="1"/>
</dbReference>
<sequence>MKVLDRVNAHSAKLTDADRKIIATVFDDRAETAFLSGPQLAERASVHEAAATRLAQKLGYKGYPEMRAQLQRELLAGQDAADRMRRSVATVEHGGYLADLIAKEVAALEVLASAVPQSDVDQAADLLFGAKRVFIFGQGHALSVASFLQRRLDRFGMTTVALTGRGRDIAERLVDLDQNDVVFALAFRKQPDSYRALLEQAAEVGAKTILVSDLAGPTMEPKADLMLAAPRGRSGSEFQTPTVPFAIVNGILLTIAGRHEKQMMGKLEKLSKLFDRFD</sequence>
<dbReference type="GO" id="GO:1901135">
    <property type="term" value="P:carbohydrate derivative metabolic process"/>
    <property type="evidence" value="ECO:0007669"/>
    <property type="project" value="InterPro"/>
</dbReference>
<dbReference type="RefSeq" id="WP_146291779.1">
    <property type="nucleotide sequence ID" value="NZ_CP042304.1"/>
</dbReference>
<reference evidence="6 7" key="1">
    <citation type="submission" date="2019-07" db="EMBL/GenBank/DDBJ databases">
        <title>Full genome sequence of Devosia sp. Gsoil 520.</title>
        <authorList>
            <person name="Im W.-T."/>
        </authorList>
    </citation>
    <scope>NUCLEOTIDE SEQUENCE [LARGE SCALE GENOMIC DNA]</scope>
    <source>
        <strain evidence="6 7">Gsoil 520</strain>
    </source>
</reference>
<evidence type="ECO:0000313" key="6">
    <source>
        <dbReference type="EMBL" id="QDZ12606.1"/>
    </source>
</evidence>
<dbReference type="Pfam" id="PF01418">
    <property type="entry name" value="HTH_6"/>
    <property type="match status" value="1"/>
</dbReference>
<evidence type="ECO:0000259" key="5">
    <source>
        <dbReference type="PROSITE" id="PS51464"/>
    </source>
</evidence>
<keyword evidence="1" id="KW-0805">Transcription regulation</keyword>
<gene>
    <name evidence="6" type="ORF">FPZ08_18745</name>
</gene>
<organism evidence="6 7">
    <name type="scientific">Devosia ginsengisoli</name>
    <dbReference type="NCBI Taxonomy" id="400770"/>
    <lineage>
        <taxon>Bacteria</taxon>
        <taxon>Pseudomonadati</taxon>
        <taxon>Pseudomonadota</taxon>
        <taxon>Alphaproteobacteria</taxon>
        <taxon>Hyphomicrobiales</taxon>
        <taxon>Devosiaceae</taxon>
        <taxon>Devosia</taxon>
    </lineage>
</organism>
<evidence type="ECO:0000256" key="2">
    <source>
        <dbReference type="ARBA" id="ARBA00023125"/>
    </source>
</evidence>
<name>A0A5B8LX79_9HYPH</name>
<keyword evidence="2" id="KW-0238">DNA-binding</keyword>
<dbReference type="InterPro" id="IPR036388">
    <property type="entry name" value="WH-like_DNA-bd_sf"/>
</dbReference>
<dbReference type="Gene3D" id="3.40.50.10490">
    <property type="entry name" value="Glucose-6-phosphate isomerase like protein, domain 1"/>
    <property type="match status" value="1"/>
</dbReference>
<dbReference type="InterPro" id="IPR000281">
    <property type="entry name" value="HTH_RpiR"/>
</dbReference>
<dbReference type="InterPro" id="IPR009057">
    <property type="entry name" value="Homeodomain-like_sf"/>
</dbReference>
<dbReference type="Pfam" id="PF01380">
    <property type="entry name" value="SIS"/>
    <property type="match status" value="1"/>
</dbReference>
<feature type="domain" description="HTH rpiR-type" evidence="4">
    <location>
        <begin position="1"/>
        <end position="77"/>
    </location>
</feature>
<keyword evidence="3" id="KW-0804">Transcription</keyword>
<dbReference type="PROSITE" id="PS51464">
    <property type="entry name" value="SIS"/>
    <property type="match status" value="1"/>
</dbReference>
<dbReference type="Proteomes" id="UP000315364">
    <property type="component" value="Chromosome"/>
</dbReference>
<dbReference type="InterPro" id="IPR035472">
    <property type="entry name" value="RpiR-like_SIS"/>
</dbReference>
<dbReference type="GO" id="GO:0003700">
    <property type="term" value="F:DNA-binding transcription factor activity"/>
    <property type="evidence" value="ECO:0007669"/>
    <property type="project" value="InterPro"/>
</dbReference>
<dbReference type="EMBL" id="CP042304">
    <property type="protein sequence ID" value="QDZ12606.1"/>
    <property type="molecule type" value="Genomic_DNA"/>
</dbReference>
<dbReference type="PANTHER" id="PTHR30514">
    <property type="entry name" value="GLUCOKINASE"/>
    <property type="match status" value="1"/>
</dbReference>
<dbReference type="InterPro" id="IPR047640">
    <property type="entry name" value="RpiR-like"/>
</dbReference>
<accession>A0A5B8LX79</accession>
<dbReference type="OrthoDB" id="3574600at2"/>
<dbReference type="InterPro" id="IPR001347">
    <property type="entry name" value="SIS_dom"/>
</dbReference>